<dbReference type="EMBL" id="QKZI01000004">
    <property type="protein sequence ID" value="PZX04523.1"/>
    <property type="molecule type" value="Genomic_DNA"/>
</dbReference>
<dbReference type="Proteomes" id="UP000248646">
    <property type="component" value="Unassembled WGS sequence"/>
</dbReference>
<accession>A0A2W7MG00</accession>
<dbReference type="RefSeq" id="WP_170122362.1">
    <property type="nucleotide sequence ID" value="NZ_QKZI01000004.1"/>
</dbReference>
<protein>
    <submittedName>
        <fullName evidence="1">Uncharacterized protein</fullName>
    </submittedName>
</protein>
<proteinExistence type="predicted"/>
<reference evidence="1 2" key="1">
    <citation type="submission" date="2018-06" db="EMBL/GenBank/DDBJ databases">
        <title>Genomic Encyclopedia of Type Strains, Phase IV (KMG-IV): sequencing the most valuable type-strain genomes for metagenomic binning, comparative biology and taxonomic classification.</title>
        <authorList>
            <person name="Goeker M."/>
        </authorList>
    </citation>
    <scope>NUCLEOTIDE SEQUENCE [LARGE SCALE GENOMIC DNA]</scope>
    <source>
        <strain evidence="1 2">DSM 5</strain>
    </source>
</reference>
<evidence type="ECO:0000313" key="1">
    <source>
        <dbReference type="EMBL" id="PZX04523.1"/>
    </source>
</evidence>
<comment type="caution">
    <text evidence="1">The sequence shown here is derived from an EMBL/GenBank/DDBJ whole genome shotgun (WGS) entry which is preliminary data.</text>
</comment>
<evidence type="ECO:0000313" key="2">
    <source>
        <dbReference type="Proteomes" id="UP000248646"/>
    </source>
</evidence>
<gene>
    <name evidence="1" type="ORF">C7437_10435</name>
</gene>
<organism evidence="1 2">
    <name type="scientific">Psychrobacillus insolitus</name>
    <dbReference type="NCBI Taxonomy" id="1461"/>
    <lineage>
        <taxon>Bacteria</taxon>
        <taxon>Bacillati</taxon>
        <taxon>Bacillota</taxon>
        <taxon>Bacilli</taxon>
        <taxon>Bacillales</taxon>
        <taxon>Bacillaceae</taxon>
        <taxon>Psychrobacillus</taxon>
    </lineage>
</organism>
<dbReference type="AlphaFoldDB" id="A0A2W7MG00"/>
<name>A0A2W7MG00_9BACI</name>
<keyword evidence="2" id="KW-1185">Reference proteome</keyword>
<sequence length="47" mass="5186">MEESKFADLDREQLQEINELEGKLGVTLIAYDSAATLNNGSNEMPSI</sequence>